<accession>A0A1X1SXW1</accession>
<dbReference type="NCBIfam" id="NF033179">
    <property type="entry name" value="TnsA_like_Actin"/>
    <property type="match status" value="1"/>
</dbReference>
<dbReference type="OrthoDB" id="3403133at2"/>
<protein>
    <recommendedName>
        <fullName evidence="5">TnsA-like heteromeric transposase endonuclease subunit</fullName>
    </recommendedName>
</protein>
<dbReference type="RefSeq" id="WP_082947930.1">
    <property type="nucleotide sequence ID" value="NZ_AP022605.1"/>
</dbReference>
<gene>
    <name evidence="2" type="ORF">AWC01_00605</name>
    <name evidence="1" type="ORF">MDOR_19550</name>
</gene>
<evidence type="ECO:0000313" key="3">
    <source>
        <dbReference type="Proteomes" id="UP000193564"/>
    </source>
</evidence>
<proteinExistence type="predicted"/>
<evidence type="ECO:0008006" key="5">
    <source>
        <dbReference type="Google" id="ProtNLM"/>
    </source>
</evidence>
<evidence type="ECO:0000313" key="2">
    <source>
        <dbReference type="EMBL" id="ORV36008.1"/>
    </source>
</evidence>
<dbReference type="STRING" id="126673.AWC01_00605"/>
<dbReference type="Proteomes" id="UP000467201">
    <property type="component" value="Chromosome"/>
</dbReference>
<name>A0A1X1SXW1_9MYCO</name>
<dbReference type="EMBL" id="LQOS01000067">
    <property type="protein sequence ID" value="ORV36008.1"/>
    <property type="molecule type" value="Genomic_DNA"/>
</dbReference>
<evidence type="ECO:0000313" key="1">
    <source>
        <dbReference type="EMBL" id="BBZ07786.1"/>
    </source>
</evidence>
<sequence>MLVKTMRSRLSSAIRVRISAYPRLQVPRYATVIALDHTGRVRQGHPGWRPYDQDVPTHGRAAAQIRNSELIDYRPAEGEPVAQIPVDELWSAPFEKCAPVRKASTYKGQKNFTGEWWCSTTESHISFESWVERDFLIAADFDPDIIGISVQPFTFRFVSAAGKQRQHTPDVFLRTRSGDGVVVDVRPDRLVDGDAREAFGSTIALCGRTGWTYRRVGDQPPIRAANLRWLAGYRNPRNRRQDVVTNLTSLLAHNPKTIGAAALAAGEPILVLPTLYHLLWTHEIDVDVDSAPIGEHTLIRLATR</sequence>
<evidence type="ECO:0000313" key="4">
    <source>
        <dbReference type="Proteomes" id="UP000467201"/>
    </source>
</evidence>
<reference evidence="1 4" key="2">
    <citation type="journal article" date="2019" name="Emerg. Microbes Infect.">
        <title>Comprehensive subspecies identification of 175 nontuberculous mycobacteria species based on 7547 genomic profiles.</title>
        <authorList>
            <person name="Matsumoto Y."/>
            <person name="Kinjo T."/>
            <person name="Motooka D."/>
            <person name="Nabeya D."/>
            <person name="Jung N."/>
            <person name="Uechi K."/>
            <person name="Horii T."/>
            <person name="Iida T."/>
            <person name="Fujita J."/>
            <person name="Nakamura S."/>
        </authorList>
    </citation>
    <scope>NUCLEOTIDE SEQUENCE [LARGE SCALE GENOMIC DNA]</scope>
    <source>
        <strain evidence="1 4">JCM 12405</strain>
    </source>
</reference>
<dbReference type="KEGG" id="mdr:MDOR_19550"/>
<dbReference type="Proteomes" id="UP000193564">
    <property type="component" value="Unassembled WGS sequence"/>
</dbReference>
<organism evidence="2 3">
    <name type="scientific">Mycolicibacterium doricum</name>
    <dbReference type="NCBI Taxonomy" id="126673"/>
    <lineage>
        <taxon>Bacteria</taxon>
        <taxon>Bacillati</taxon>
        <taxon>Actinomycetota</taxon>
        <taxon>Actinomycetes</taxon>
        <taxon>Mycobacteriales</taxon>
        <taxon>Mycobacteriaceae</taxon>
        <taxon>Mycolicibacterium</taxon>
    </lineage>
</organism>
<dbReference type="EMBL" id="AP022605">
    <property type="protein sequence ID" value="BBZ07786.1"/>
    <property type="molecule type" value="Genomic_DNA"/>
</dbReference>
<reference evidence="2 3" key="1">
    <citation type="submission" date="2016-01" db="EMBL/GenBank/DDBJ databases">
        <title>The new phylogeny of the genus Mycobacterium.</title>
        <authorList>
            <person name="Tarcisio F."/>
            <person name="Conor M."/>
            <person name="Antonella G."/>
            <person name="Elisabetta G."/>
            <person name="Giulia F.S."/>
            <person name="Sara T."/>
            <person name="Anna F."/>
            <person name="Clotilde B."/>
            <person name="Roberto B."/>
            <person name="Veronica D.S."/>
            <person name="Fabio R."/>
            <person name="Monica P."/>
            <person name="Olivier J."/>
            <person name="Enrico T."/>
            <person name="Nicola S."/>
        </authorList>
    </citation>
    <scope>NUCLEOTIDE SEQUENCE [LARGE SCALE GENOMIC DNA]</scope>
    <source>
        <strain evidence="2 3">DSM 44339</strain>
    </source>
</reference>
<reference evidence="1" key="3">
    <citation type="submission" date="2020-02" db="EMBL/GenBank/DDBJ databases">
        <authorList>
            <person name="Matsumoto Y."/>
            <person name="Motooka D."/>
            <person name="Nakamura S."/>
        </authorList>
    </citation>
    <scope>NUCLEOTIDE SEQUENCE</scope>
    <source>
        <strain evidence="1">JCM 12405</strain>
    </source>
</reference>
<dbReference type="AlphaFoldDB" id="A0A1X1SXW1"/>
<keyword evidence="3" id="KW-1185">Reference proteome</keyword>
<dbReference type="InterPro" id="IPR048000">
    <property type="entry name" value="TnsA-like"/>
</dbReference>